<dbReference type="Pfam" id="PF01494">
    <property type="entry name" value="FAD_binding_3"/>
    <property type="match status" value="1"/>
</dbReference>
<dbReference type="PANTHER" id="PTHR43004">
    <property type="entry name" value="TRK SYSTEM POTASSIUM UPTAKE PROTEIN"/>
    <property type="match status" value="1"/>
</dbReference>
<keyword evidence="6" id="KW-1133">Transmembrane helix</keyword>
<evidence type="ECO:0000256" key="3">
    <source>
        <dbReference type="ARBA" id="ARBA00022827"/>
    </source>
</evidence>
<keyword evidence="4" id="KW-0560">Oxidoreductase</keyword>
<name>A0AAN6IV74_EXODE</name>
<feature type="region of interest" description="Disordered" evidence="5">
    <location>
        <begin position="411"/>
        <end position="447"/>
    </location>
</feature>
<evidence type="ECO:0000313" key="8">
    <source>
        <dbReference type="EMBL" id="KAJ8991892.1"/>
    </source>
</evidence>
<keyword evidence="6" id="KW-0472">Membrane</keyword>
<feature type="compositionally biased region" description="Low complexity" evidence="5">
    <location>
        <begin position="437"/>
        <end position="447"/>
    </location>
</feature>
<evidence type="ECO:0000259" key="7">
    <source>
        <dbReference type="Pfam" id="PF01494"/>
    </source>
</evidence>
<evidence type="ECO:0000256" key="4">
    <source>
        <dbReference type="ARBA" id="ARBA00023002"/>
    </source>
</evidence>
<dbReference type="AlphaFoldDB" id="A0AAN6IV74"/>
<feature type="transmembrane region" description="Helical" evidence="6">
    <location>
        <begin position="12"/>
        <end position="30"/>
    </location>
</feature>
<dbReference type="SUPFAM" id="SSF51905">
    <property type="entry name" value="FAD/NAD(P)-binding domain"/>
    <property type="match status" value="1"/>
</dbReference>
<comment type="caution">
    <text evidence="8">The sequence shown here is derived from an EMBL/GenBank/DDBJ whole genome shotgun (WGS) entry which is preliminary data.</text>
</comment>
<evidence type="ECO:0000256" key="6">
    <source>
        <dbReference type="SAM" id="Phobius"/>
    </source>
</evidence>
<evidence type="ECO:0000256" key="2">
    <source>
        <dbReference type="ARBA" id="ARBA00022630"/>
    </source>
</evidence>
<dbReference type="Gene3D" id="3.50.50.60">
    <property type="entry name" value="FAD/NAD(P)-binding domain"/>
    <property type="match status" value="1"/>
</dbReference>
<dbReference type="Gene3D" id="3.30.70.2450">
    <property type="match status" value="1"/>
</dbReference>
<evidence type="ECO:0000256" key="5">
    <source>
        <dbReference type="SAM" id="MobiDB-lite"/>
    </source>
</evidence>
<gene>
    <name evidence="8" type="ORF">HRR80_004510</name>
</gene>
<evidence type="ECO:0000313" key="9">
    <source>
        <dbReference type="Proteomes" id="UP001161757"/>
    </source>
</evidence>
<dbReference type="GO" id="GO:0016709">
    <property type="term" value="F:oxidoreductase activity, acting on paired donors, with incorporation or reduction of molecular oxygen, NAD(P)H as one donor, and incorporation of one atom of oxygen"/>
    <property type="evidence" value="ECO:0007669"/>
    <property type="project" value="UniProtKB-ARBA"/>
</dbReference>
<dbReference type="GO" id="GO:0071949">
    <property type="term" value="F:FAD binding"/>
    <property type="evidence" value="ECO:0007669"/>
    <property type="project" value="InterPro"/>
</dbReference>
<feature type="domain" description="FAD-binding" evidence="7">
    <location>
        <begin position="13"/>
        <end position="344"/>
    </location>
</feature>
<protein>
    <recommendedName>
        <fullName evidence="7">FAD-binding domain-containing protein</fullName>
    </recommendedName>
</protein>
<reference evidence="8" key="1">
    <citation type="submission" date="2023-01" db="EMBL/GenBank/DDBJ databases">
        <title>Exophiala dermititidis isolated from Cystic Fibrosis Patient.</title>
        <authorList>
            <person name="Kurbessoian T."/>
            <person name="Crocker A."/>
            <person name="Murante D."/>
            <person name="Hogan D.A."/>
            <person name="Stajich J.E."/>
        </authorList>
    </citation>
    <scope>NUCLEOTIDE SEQUENCE</scope>
    <source>
        <strain evidence="8">Ex8</strain>
    </source>
</reference>
<comment type="cofactor">
    <cofactor evidence="1">
        <name>FAD</name>
        <dbReference type="ChEBI" id="CHEBI:57692"/>
    </cofactor>
</comment>
<evidence type="ECO:0000256" key="1">
    <source>
        <dbReference type="ARBA" id="ARBA00001974"/>
    </source>
</evidence>
<dbReference type="PRINTS" id="PR00420">
    <property type="entry name" value="RNGMNOXGNASE"/>
</dbReference>
<dbReference type="PANTHER" id="PTHR43004:SF19">
    <property type="entry name" value="BINDING MONOOXYGENASE, PUTATIVE (JCVI)-RELATED"/>
    <property type="match status" value="1"/>
</dbReference>
<dbReference type="EMBL" id="JAJGCB010000007">
    <property type="protein sequence ID" value="KAJ8991892.1"/>
    <property type="molecule type" value="Genomic_DNA"/>
</dbReference>
<keyword evidence="2" id="KW-0285">Flavoprotein</keyword>
<keyword evidence="3" id="KW-0274">FAD</keyword>
<keyword evidence="6" id="KW-0812">Transmembrane</keyword>
<accession>A0AAN6IV74</accession>
<proteinExistence type="predicted"/>
<sequence length="447" mass="49522">MIMASNSKPNPWVIIVGAGPSGLLLGLLLAKRGIPVQILDSGNKLDEQPRATHYGPPAMYELRRAGVTDDLRAAGFLPNGVAWRKLDGTFIAGVDATVNADDPDRMVCLPLNKLGRILYDHLSRYPSATVSWGHKVVSIGQDAEKAWVNVETPEGDKTLEASYIVGCDGANSQIRRSLFGDKEFPGKTWDEQIVATNTYYDFSRFGWHDSNFIIHPEHWYMAAKIGKDGLYRITYGELPGLTHEQLRERQPWKFEAMLPGHPKPDEYRIVNFSPYRIHQRLAPSMRVGRFCLAADAAHLCNPFGGMGLTGGIVDIGGLYDCLAGIYEGLADDSILDKYSEIRMQKYNDIINPISSDNIVRLFGQDPDKALENDEFLKMCKRAETDVEFARQMQNGVNVLKHDFTQYYNKAPAPAPTPDKIQAGNDGVSQYHAPAQPPVQAAAVGVTD</sequence>
<dbReference type="InterPro" id="IPR002938">
    <property type="entry name" value="FAD-bd"/>
</dbReference>
<dbReference type="Proteomes" id="UP001161757">
    <property type="component" value="Unassembled WGS sequence"/>
</dbReference>
<dbReference type="InterPro" id="IPR036188">
    <property type="entry name" value="FAD/NAD-bd_sf"/>
</dbReference>
<dbReference type="InterPro" id="IPR050641">
    <property type="entry name" value="RIFMO-like"/>
</dbReference>
<organism evidence="8 9">
    <name type="scientific">Exophiala dermatitidis</name>
    <name type="common">Black yeast-like fungus</name>
    <name type="synonym">Wangiella dermatitidis</name>
    <dbReference type="NCBI Taxonomy" id="5970"/>
    <lineage>
        <taxon>Eukaryota</taxon>
        <taxon>Fungi</taxon>
        <taxon>Dikarya</taxon>
        <taxon>Ascomycota</taxon>
        <taxon>Pezizomycotina</taxon>
        <taxon>Eurotiomycetes</taxon>
        <taxon>Chaetothyriomycetidae</taxon>
        <taxon>Chaetothyriales</taxon>
        <taxon>Herpotrichiellaceae</taxon>
        <taxon>Exophiala</taxon>
    </lineage>
</organism>